<dbReference type="CDD" id="cd15482">
    <property type="entry name" value="Sialidase_non-viral"/>
    <property type="match status" value="1"/>
</dbReference>
<evidence type="ECO:0008006" key="4">
    <source>
        <dbReference type="Google" id="ProtNLM"/>
    </source>
</evidence>
<comment type="caution">
    <text evidence="2">The sequence shown here is derived from an EMBL/GenBank/DDBJ whole genome shotgun (WGS) entry which is preliminary data.</text>
</comment>
<name>A0ABP9B4T0_9GAMM</name>
<evidence type="ECO:0000313" key="3">
    <source>
        <dbReference type="Proteomes" id="UP001499959"/>
    </source>
</evidence>
<dbReference type="RefSeq" id="WP_345302632.1">
    <property type="nucleotide sequence ID" value="NZ_BAABJE010000005.1"/>
</dbReference>
<keyword evidence="3" id="KW-1185">Reference proteome</keyword>
<dbReference type="SUPFAM" id="SSF50939">
    <property type="entry name" value="Sialidases"/>
    <property type="match status" value="1"/>
</dbReference>
<evidence type="ECO:0000256" key="1">
    <source>
        <dbReference type="SAM" id="SignalP"/>
    </source>
</evidence>
<evidence type="ECO:0000313" key="2">
    <source>
        <dbReference type="EMBL" id="GAA4790217.1"/>
    </source>
</evidence>
<sequence length="424" mass="45308">MRTLLRSALVLILVSVAGCGEEAPPPKPLIAGDLTIEAWPLPAMPGSAQPDLVVAPDGRLLLSWINTQPGRRPAFQFAESYPDGRWATARTIAVGNSMFVNWADTPHIAATADRALWAHWLQKSADAPYAYDVMLVRSLDHGMNWSAPRKVHDDTTTTEHGFVSFWPQGDDALGVAWLDGRNTGAGDHDGHGDASHGEGHGGAMTVRAAVFDAALRPSAAAEIDASTCDCCQTDAAAIGDGALLVYRDRSDKEIRDIYATRFDGEVWSKPVRVHADDWTMPACPVNGPSVAASGEAAVVAWYTAPGDTPTIKLARSTDGGASFGKPLTVDSGAAVLGRVAVASDARQVWLVWMREDAGRQSLWLTRYSPDLATELQRTRLADVQGGGRATGLPRLALRGDAAHVVWTDVVDGQPQLRGIRLTAR</sequence>
<dbReference type="EMBL" id="BAABJE010000005">
    <property type="protein sequence ID" value="GAA4790217.1"/>
    <property type="molecule type" value="Genomic_DNA"/>
</dbReference>
<reference evidence="3" key="1">
    <citation type="journal article" date="2019" name="Int. J. Syst. Evol. Microbiol.">
        <title>The Global Catalogue of Microorganisms (GCM) 10K type strain sequencing project: providing services to taxonomists for standard genome sequencing and annotation.</title>
        <authorList>
            <consortium name="The Broad Institute Genomics Platform"/>
            <consortium name="The Broad Institute Genome Sequencing Center for Infectious Disease"/>
            <person name="Wu L."/>
            <person name="Ma J."/>
        </authorList>
    </citation>
    <scope>NUCLEOTIDE SEQUENCE [LARGE SCALE GENOMIC DNA]</scope>
    <source>
        <strain evidence="3">JCM 18204</strain>
    </source>
</reference>
<protein>
    <recommendedName>
        <fullName evidence="4">Exo-alpha-sialidase</fullName>
    </recommendedName>
</protein>
<organism evidence="2 3">
    <name type="scientific">Lysobacter hankyongensis</name>
    <dbReference type="NCBI Taxonomy" id="1176535"/>
    <lineage>
        <taxon>Bacteria</taxon>
        <taxon>Pseudomonadati</taxon>
        <taxon>Pseudomonadota</taxon>
        <taxon>Gammaproteobacteria</taxon>
        <taxon>Lysobacterales</taxon>
        <taxon>Lysobacteraceae</taxon>
        <taxon>Lysobacter</taxon>
    </lineage>
</organism>
<feature type="chain" id="PRO_5045117513" description="Exo-alpha-sialidase" evidence="1">
    <location>
        <begin position="20"/>
        <end position="424"/>
    </location>
</feature>
<accession>A0ABP9B4T0</accession>
<gene>
    <name evidence="2" type="ORF">GCM10023307_14390</name>
</gene>
<proteinExistence type="predicted"/>
<dbReference type="PROSITE" id="PS51257">
    <property type="entry name" value="PROKAR_LIPOPROTEIN"/>
    <property type="match status" value="1"/>
</dbReference>
<dbReference type="Gene3D" id="2.120.10.10">
    <property type="match status" value="2"/>
</dbReference>
<dbReference type="Proteomes" id="UP001499959">
    <property type="component" value="Unassembled WGS sequence"/>
</dbReference>
<dbReference type="InterPro" id="IPR036278">
    <property type="entry name" value="Sialidase_sf"/>
</dbReference>
<keyword evidence="1" id="KW-0732">Signal</keyword>
<feature type="signal peptide" evidence="1">
    <location>
        <begin position="1"/>
        <end position="19"/>
    </location>
</feature>